<dbReference type="OrthoDB" id="103349at2759"/>
<dbReference type="Proteomes" id="UP000749559">
    <property type="component" value="Unassembled WGS sequence"/>
</dbReference>
<evidence type="ECO:0000256" key="1">
    <source>
        <dbReference type="SAM" id="MobiDB-lite"/>
    </source>
</evidence>
<feature type="region of interest" description="Disordered" evidence="1">
    <location>
        <begin position="232"/>
        <end position="251"/>
    </location>
</feature>
<feature type="compositionally biased region" description="Basic and acidic residues" evidence="1">
    <location>
        <begin position="120"/>
        <end position="131"/>
    </location>
</feature>
<reference evidence="2" key="1">
    <citation type="submission" date="2022-03" db="EMBL/GenBank/DDBJ databases">
        <authorList>
            <person name="Martin C."/>
        </authorList>
    </citation>
    <scope>NUCLEOTIDE SEQUENCE</scope>
</reference>
<feature type="compositionally biased region" description="Pro residues" evidence="1">
    <location>
        <begin position="297"/>
        <end position="307"/>
    </location>
</feature>
<feature type="compositionally biased region" description="Basic and acidic residues" evidence="1">
    <location>
        <begin position="96"/>
        <end position="112"/>
    </location>
</feature>
<dbReference type="EMBL" id="CAIIXF020000012">
    <property type="protein sequence ID" value="CAH1801808.1"/>
    <property type="molecule type" value="Genomic_DNA"/>
</dbReference>
<feature type="compositionally biased region" description="Basic and acidic residues" evidence="1">
    <location>
        <begin position="266"/>
        <end position="279"/>
    </location>
</feature>
<feature type="region of interest" description="Disordered" evidence="1">
    <location>
        <begin position="266"/>
        <end position="307"/>
    </location>
</feature>
<feature type="region of interest" description="Disordered" evidence="1">
    <location>
        <begin position="1"/>
        <end position="31"/>
    </location>
</feature>
<keyword evidence="3" id="KW-1185">Reference proteome</keyword>
<accession>A0A8J1TM41</accession>
<organism evidence="2 3">
    <name type="scientific">Owenia fusiformis</name>
    <name type="common">Polychaete worm</name>
    <dbReference type="NCBI Taxonomy" id="6347"/>
    <lineage>
        <taxon>Eukaryota</taxon>
        <taxon>Metazoa</taxon>
        <taxon>Spiralia</taxon>
        <taxon>Lophotrochozoa</taxon>
        <taxon>Annelida</taxon>
        <taxon>Polychaeta</taxon>
        <taxon>Sedentaria</taxon>
        <taxon>Canalipalpata</taxon>
        <taxon>Sabellida</taxon>
        <taxon>Oweniida</taxon>
        <taxon>Oweniidae</taxon>
        <taxon>Owenia</taxon>
    </lineage>
</organism>
<comment type="caution">
    <text evidence="2">The sequence shown here is derived from an EMBL/GenBank/DDBJ whole genome shotgun (WGS) entry which is preliminary data.</text>
</comment>
<dbReference type="SUPFAM" id="SSF57997">
    <property type="entry name" value="Tropomyosin"/>
    <property type="match status" value="1"/>
</dbReference>
<dbReference type="AlphaFoldDB" id="A0A8J1TM41"/>
<feature type="region of interest" description="Disordered" evidence="1">
    <location>
        <begin position="59"/>
        <end position="142"/>
    </location>
</feature>
<feature type="compositionally biased region" description="Low complexity" evidence="1">
    <location>
        <begin position="68"/>
        <end position="83"/>
    </location>
</feature>
<feature type="compositionally biased region" description="Polar residues" evidence="1">
    <location>
        <begin position="238"/>
        <end position="249"/>
    </location>
</feature>
<sequence>MSAERGQPDEATVTSNAAENDKENVPLGAEQGTVIDVKQGANISDELLACAPVLMDTWEAKKPVKRNPPSTTATPAAKTEPATNEIVKESAGTPSKPDDDVEPLKPSDKAEEPVQNGEVNGKHVEPIRPPEELTPDAISERKEARIKSLETQIKLQREKARLSCQRLEQATKLLDMRRKALEEAERKAREAERRIMAMETVLEKTKDPNYEDTFVPKDKKAKETELRQICGDMKSIETRSSSAKQSTEALEQKMNHLRAEIDKWKGRRDELKDMRDEQKALLAEIPKLSRPNDDTDQPPPPSAGSTE</sequence>
<evidence type="ECO:0000313" key="2">
    <source>
        <dbReference type="EMBL" id="CAH1801808.1"/>
    </source>
</evidence>
<gene>
    <name evidence="2" type="ORF">OFUS_LOCUS25554</name>
</gene>
<protein>
    <submittedName>
        <fullName evidence="2">Uncharacterized protein</fullName>
    </submittedName>
</protein>
<proteinExistence type="predicted"/>
<name>A0A8J1TM41_OWEFU</name>
<evidence type="ECO:0000313" key="3">
    <source>
        <dbReference type="Proteomes" id="UP000749559"/>
    </source>
</evidence>